<evidence type="ECO:0000313" key="1">
    <source>
        <dbReference type="EMBL" id="RIH94000.1"/>
    </source>
</evidence>
<comment type="caution">
    <text evidence="1">The sequence shown here is derived from an EMBL/GenBank/DDBJ whole genome shotgun (WGS) entry which is preliminary data.</text>
</comment>
<accession>A0A399FCN1</accession>
<reference evidence="1 2" key="1">
    <citation type="submission" date="2018-08" db="EMBL/GenBank/DDBJ databases">
        <title>Meiothermus granaticius genome AF-68 sequencing project.</title>
        <authorList>
            <person name="Da Costa M.S."/>
            <person name="Albuquerque L."/>
            <person name="Raposo P."/>
            <person name="Froufe H.J.C."/>
            <person name="Barroso C.S."/>
            <person name="Egas C."/>
        </authorList>
    </citation>
    <scope>NUCLEOTIDE SEQUENCE [LARGE SCALE GENOMIC DNA]</scope>
    <source>
        <strain evidence="1 2">AF-68</strain>
    </source>
</reference>
<organism evidence="1 2">
    <name type="scientific">Meiothermus granaticius NBRC 107808</name>
    <dbReference type="NCBI Taxonomy" id="1227551"/>
    <lineage>
        <taxon>Bacteria</taxon>
        <taxon>Thermotogati</taxon>
        <taxon>Deinococcota</taxon>
        <taxon>Deinococci</taxon>
        <taxon>Thermales</taxon>
        <taxon>Thermaceae</taxon>
        <taxon>Meiothermus</taxon>
    </lineage>
</organism>
<proteinExistence type="predicted"/>
<keyword evidence="2" id="KW-1185">Reference proteome</keyword>
<evidence type="ECO:0000313" key="2">
    <source>
        <dbReference type="Proteomes" id="UP000266178"/>
    </source>
</evidence>
<protein>
    <recommendedName>
        <fullName evidence="3">Nucleotide modification associated domain-containing protein</fullName>
    </recommendedName>
</protein>
<sequence length="162" mass="18227">MSEIYTDQDGQILKKNLEPEYEITAEGLKVVTEREAADEAPFAGMFQDGQLTRFGPGEVVVLPFDLQLPAGLSEETYRQVEKAMSYAEEYLRLFASKQEAYGRGNIAGFGELGVLVRLNDKLERLKNLVYLQRSTDLESVRDTWLDVLGYGLIGLMVHDGAW</sequence>
<dbReference type="AlphaFoldDB" id="A0A399FCN1"/>
<gene>
    <name evidence="1" type="ORF">Mgrana_00086</name>
</gene>
<dbReference type="EMBL" id="QWLB01000001">
    <property type="protein sequence ID" value="RIH94000.1"/>
    <property type="molecule type" value="Genomic_DNA"/>
</dbReference>
<dbReference type="RefSeq" id="WP_119355628.1">
    <property type="nucleotide sequence ID" value="NZ_BJXM01000022.1"/>
</dbReference>
<evidence type="ECO:0008006" key="3">
    <source>
        <dbReference type="Google" id="ProtNLM"/>
    </source>
</evidence>
<name>A0A399FCN1_9DEIN</name>
<dbReference type="Proteomes" id="UP000266178">
    <property type="component" value="Unassembled WGS sequence"/>
</dbReference>